<dbReference type="Proteomes" id="UP001066276">
    <property type="component" value="Chromosome 5"/>
</dbReference>
<sequence length="72" mass="8036">MWLRRALRSDSIVQRLSKHFTQRGFEAPTTDQIPYLVLLKDEGGVPATLTTLALLPGSLCSQRAAANIILWE</sequence>
<evidence type="ECO:0000313" key="2">
    <source>
        <dbReference type="Proteomes" id="UP001066276"/>
    </source>
</evidence>
<dbReference type="EMBL" id="JANPWB010000009">
    <property type="protein sequence ID" value="KAJ1148621.1"/>
    <property type="molecule type" value="Genomic_DNA"/>
</dbReference>
<name>A0AAV7R821_PLEWA</name>
<gene>
    <name evidence="1" type="ORF">NDU88_001449</name>
</gene>
<keyword evidence="2" id="KW-1185">Reference proteome</keyword>
<accession>A0AAV7R821</accession>
<comment type="caution">
    <text evidence="1">The sequence shown here is derived from an EMBL/GenBank/DDBJ whole genome shotgun (WGS) entry which is preliminary data.</text>
</comment>
<dbReference type="AlphaFoldDB" id="A0AAV7R821"/>
<reference evidence="1" key="1">
    <citation type="journal article" date="2022" name="bioRxiv">
        <title>Sequencing and chromosome-scale assembly of the giantPleurodeles waltlgenome.</title>
        <authorList>
            <person name="Brown T."/>
            <person name="Elewa A."/>
            <person name="Iarovenko S."/>
            <person name="Subramanian E."/>
            <person name="Araus A.J."/>
            <person name="Petzold A."/>
            <person name="Susuki M."/>
            <person name="Suzuki K.-i.T."/>
            <person name="Hayashi T."/>
            <person name="Toyoda A."/>
            <person name="Oliveira C."/>
            <person name="Osipova E."/>
            <person name="Leigh N.D."/>
            <person name="Simon A."/>
            <person name="Yun M.H."/>
        </authorList>
    </citation>
    <scope>NUCLEOTIDE SEQUENCE</scope>
    <source>
        <strain evidence="1">20211129_DDA</strain>
        <tissue evidence="1">Liver</tissue>
    </source>
</reference>
<protein>
    <submittedName>
        <fullName evidence="1">Uncharacterized protein</fullName>
    </submittedName>
</protein>
<evidence type="ECO:0000313" key="1">
    <source>
        <dbReference type="EMBL" id="KAJ1148621.1"/>
    </source>
</evidence>
<proteinExistence type="predicted"/>
<organism evidence="1 2">
    <name type="scientific">Pleurodeles waltl</name>
    <name type="common">Iberian ribbed newt</name>
    <dbReference type="NCBI Taxonomy" id="8319"/>
    <lineage>
        <taxon>Eukaryota</taxon>
        <taxon>Metazoa</taxon>
        <taxon>Chordata</taxon>
        <taxon>Craniata</taxon>
        <taxon>Vertebrata</taxon>
        <taxon>Euteleostomi</taxon>
        <taxon>Amphibia</taxon>
        <taxon>Batrachia</taxon>
        <taxon>Caudata</taxon>
        <taxon>Salamandroidea</taxon>
        <taxon>Salamandridae</taxon>
        <taxon>Pleurodelinae</taxon>
        <taxon>Pleurodeles</taxon>
    </lineage>
</organism>